<evidence type="ECO:0000256" key="1">
    <source>
        <dbReference type="ARBA" id="ARBA00001936"/>
    </source>
</evidence>
<keyword evidence="4" id="KW-0378">Hydrolase</keyword>
<comment type="caution">
    <text evidence="8">The sequence shown here is derived from an EMBL/GenBank/DDBJ whole genome shotgun (WGS) entry which is preliminary data.</text>
</comment>
<reference evidence="8 9" key="1">
    <citation type="submission" date="2017-07" db="EMBL/GenBank/DDBJ databases">
        <title>Genome sequencing and assembly of Paenibacillus rigui.</title>
        <authorList>
            <person name="Mayilraj S."/>
        </authorList>
    </citation>
    <scope>NUCLEOTIDE SEQUENCE [LARGE SCALE GENOMIC DNA]</scope>
    <source>
        <strain evidence="8 9">JCM 16352</strain>
    </source>
</reference>
<dbReference type="InterPro" id="IPR029149">
    <property type="entry name" value="Creatin/AminoP/Spt16_N"/>
</dbReference>
<dbReference type="AlphaFoldDB" id="A0A229UY86"/>
<dbReference type="RefSeq" id="WP_094013438.1">
    <property type="nucleotide sequence ID" value="NZ_NMQW01000002.1"/>
</dbReference>
<dbReference type="PROSITE" id="PS00491">
    <property type="entry name" value="PROLINE_PEPTIDASE"/>
    <property type="match status" value="1"/>
</dbReference>
<organism evidence="8 9">
    <name type="scientific">Paenibacillus rigui</name>
    <dbReference type="NCBI Taxonomy" id="554312"/>
    <lineage>
        <taxon>Bacteria</taxon>
        <taxon>Bacillati</taxon>
        <taxon>Bacillota</taxon>
        <taxon>Bacilli</taxon>
        <taxon>Bacillales</taxon>
        <taxon>Paenibacillaceae</taxon>
        <taxon>Paenibacillus</taxon>
    </lineage>
</organism>
<evidence type="ECO:0000256" key="2">
    <source>
        <dbReference type="ARBA" id="ARBA00008766"/>
    </source>
</evidence>
<evidence type="ECO:0000313" key="9">
    <source>
        <dbReference type="Proteomes" id="UP000215509"/>
    </source>
</evidence>
<dbReference type="FunFam" id="3.90.230.10:FF:000014">
    <property type="entry name" value="Aminopeptidase P family protein"/>
    <property type="match status" value="1"/>
</dbReference>
<name>A0A229UY86_9BACL</name>
<accession>A0A229UY86</accession>
<dbReference type="InterPro" id="IPR000587">
    <property type="entry name" value="Creatinase_N"/>
</dbReference>
<comment type="cofactor">
    <cofactor evidence="1">
        <name>Mn(2+)</name>
        <dbReference type="ChEBI" id="CHEBI:29035"/>
    </cofactor>
</comment>
<dbReference type="SUPFAM" id="SSF53092">
    <property type="entry name" value="Creatinase/prolidase N-terminal domain"/>
    <property type="match status" value="1"/>
</dbReference>
<dbReference type="Gene3D" id="3.40.350.10">
    <property type="entry name" value="Creatinase/prolidase N-terminal domain"/>
    <property type="match status" value="1"/>
</dbReference>
<protein>
    <submittedName>
        <fullName evidence="8">Xaa-Pro dipeptidase</fullName>
    </submittedName>
</protein>
<dbReference type="SUPFAM" id="SSF55920">
    <property type="entry name" value="Creatinase/aminopeptidase"/>
    <property type="match status" value="1"/>
</dbReference>
<sequence>MHQARIEKLRLALQEQGLKALLITNATNRLYMTGFTGSSGYVLVTESKAYLLTDFRYMTQAPQQATAYEVVEHAPRAMDTVKQLLEQQGIRKVGFEQNDLTYGTYLSTAQALSGIELAATDGVVERLRIIKDASELAVMQEAADLADRTFTHILGFLKPGVKELDIALEIEMFVRKNGAASTSFETIVASGERSALPHGKASDRLLQPNEFVKMDYGAYYKNYCSDITRTVVLGKPTDKHKEIYNIVLEAQLEALDKIKPGMTGKEADALCRDVITRYGYGDYFGHGTGHGLGMEIHEEPRLSRQGNTVLTPGMTVTVEPGIYLPGFGGVRIEDDIVITESGIKIVTQSSKDFIVLD</sequence>
<dbReference type="InterPro" id="IPR036005">
    <property type="entry name" value="Creatinase/aminopeptidase-like"/>
</dbReference>
<dbReference type="Pfam" id="PF00557">
    <property type="entry name" value="Peptidase_M24"/>
    <property type="match status" value="1"/>
</dbReference>
<keyword evidence="9" id="KW-1185">Reference proteome</keyword>
<dbReference type="PANTHER" id="PTHR46112">
    <property type="entry name" value="AMINOPEPTIDASE"/>
    <property type="match status" value="1"/>
</dbReference>
<feature type="domain" description="Creatinase N-terminal" evidence="7">
    <location>
        <begin position="5"/>
        <end position="130"/>
    </location>
</feature>
<dbReference type="InterPro" id="IPR050659">
    <property type="entry name" value="Peptidase_M24B"/>
</dbReference>
<evidence type="ECO:0000259" key="6">
    <source>
        <dbReference type="Pfam" id="PF00557"/>
    </source>
</evidence>
<feature type="domain" description="Peptidase M24" evidence="6">
    <location>
        <begin position="138"/>
        <end position="340"/>
    </location>
</feature>
<evidence type="ECO:0000256" key="3">
    <source>
        <dbReference type="ARBA" id="ARBA00022723"/>
    </source>
</evidence>
<evidence type="ECO:0000256" key="5">
    <source>
        <dbReference type="RuleBase" id="RU000590"/>
    </source>
</evidence>
<dbReference type="OrthoDB" id="9806388at2"/>
<dbReference type="InterPro" id="IPR001131">
    <property type="entry name" value="Peptidase_M24B_aminopep-P_CS"/>
</dbReference>
<dbReference type="Proteomes" id="UP000215509">
    <property type="component" value="Unassembled WGS sequence"/>
</dbReference>
<gene>
    <name evidence="8" type="ORF">CF651_03630</name>
</gene>
<dbReference type="Pfam" id="PF01321">
    <property type="entry name" value="Creatinase_N"/>
    <property type="match status" value="1"/>
</dbReference>
<dbReference type="PANTHER" id="PTHR46112:SF3">
    <property type="entry name" value="AMINOPEPTIDASE YPDF"/>
    <property type="match status" value="1"/>
</dbReference>
<dbReference type="EMBL" id="NMQW01000002">
    <property type="protein sequence ID" value="OXM88191.1"/>
    <property type="molecule type" value="Genomic_DNA"/>
</dbReference>
<evidence type="ECO:0000256" key="4">
    <source>
        <dbReference type="ARBA" id="ARBA00022801"/>
    </source>
</evidence>
<keyword evidence="3 5" id="KW-0479">Metal-binding</keyword>
<dbReference type="CDD" id="cd01092">
    <property type="entry name" value="APP-like"/>
    <property type="match status" value="1"/>
</dbReference>
<comment type="similarity">
    <text evidence="2 5">Belongs to the peptidase M24B family.</text>
</comment>
<evidence type="ECO:0000313" key="8">
    <source>
        <dbReference type="EMBL" id="OXM88191.1"/>
    </source>
</evidence>
<dbReference type="InterPro" id="IPR000994">
    <property type="entry name" value="Pept_M24"/>
</dbReference>
<dbReference type="GO" id="GO:0016787">
    <property type="term" value="F:hydrolase activity"/>
    <property type="evidence" value="ECO:0007669"/>
    <property type="project" value="UniProtKB-KW"/>
</dbReference>
<evidence type="ECO:0000259" key="7">
    <source>
        <dbReference type="Pfam" id="PF01321"/>
    </source>
</evidence>
<dbReference type="Gene3D" id="3.90.230.10">
    <property type="entry name" value="Creatinase/methionine aminopeptidase superfamily"/>
    <property type="match status" value="1"/>
</dbReference>
<proteinExistence type="inferred from homology"/>
<dbReference type="GO" id="GO:0046872">
    <property type="term" value="F:metal ion binding"/>
    <property type="evidence" value="ECO:0007669"/>
    <property type="project" value="UniProtKB-KW"/>
</dbReference>